<dbReference type="EMBL" id="LGRX02013859">
    <property type="protein sequence ID" value="KAK3265521.1"/>
    <property type="molecule type" value="Genomic_DNA"/>
</dbReference>
<protein>
    <submittedName>
        <fullName evidence="4">Uncharacterized protein</fullName>
    </submittedName>
</protein>
<keyword evidence="1" id="KW-0436">Ligase</keyword>
<reference evidence="4 5" key="1">
    <citation type="journal article" date="2015" name="Genome Biol. Evol.">
        <title>Comparative Genomics of a Bacterivorous Green Alga Reveals Evolutionary Causalities and Consequences of Phago-Mixotrophic Mode of Nutrition.</title>
        <authorList>
            <person name="Burns J.A."/>
            <person name="Paasch A."/>
            <person name="Narechania A."/>
            <person name="Kim E."/>
        </authorList>
    </citation>
    <scope>NUCLEOTIDE SEQUENCE [LARGE SCALE GENOMIC DNA]</scope>
    <source>
        <strain evidence="4 5">PLY_AMNH</strain>
    </source>
</reference>
<dbReference type="Proteomes" id="UP001190700">
    <property type="component" value="Unassembled WGS sequence"/>
</dbReference>
<dbReference type="GO" id="GO:0015630">
    <property type="term" value="C:microtubule cytoskeleton"/>
    <property type="evidence" value="ECO:0007669"/>
    <property type="project" value="TreeGrafter"/>
</dbReference>
<gene>
    <name evidence="4" type="ORF">CYMTET_25800</name>
</gene>
<name>A0AAE0FUM6_9CHLO</name>
<evidence type="ECO:0000313" key="5">
    <source>
        <dbReference type="Proteomes" id="UP001190700"/>
    </source>
</evidence>
<dbReference type="AlphaFoldDB" id="A0AAE0FUM6"/>
<keyword evidence="2" id="KW-0547">Nucleotide-binding</keyword>
<dbReference type="GO" id="GO:0070736">
    <property type="term" value="F:protein-glycine ligase activity, initiating"/>
    <property type="evidence" value="ECO:0007669"/>
    <property type="project" value="TreeGrafter"/>
</dbReference>
<proteinExistence type="predicted"/>
<evidence type="ECO:0000256" key="1">
    <source>
        <dbReference type="ARBA" id="ARBA00022598"/>
    </source>
</evidence>
<evidence type="ECO:0000313" key="4">
    <source>
        <dbReference type="EMBL" id="KAK3265521.1"/>
    </source>
</evidence>
<dbReference type="InterPro" id="IPR051437">
    <property type="entry name" value="TTLL_monoglycylase"/>
</dbReference>
<dbReference type="PANTHER" id="PTHR45870:SF2">
    <property type="entry name" value="TUBULIN MONOGLYCYLASE TTLL3"/>
    <property type="match status" value="1"/>
</dbReference>
<dbReference type="PANTHER" id="PTHR45870">
    <property type="entry name" value="TUBULIN MONOGLYCYLASE TTLL3"/>
    <property type="match status" value="1"/>
</dbReference>
<dbReference type="GO" id="GO:0005524">
    <property type="term" value="F:ATP binding"/>
    <property type="evidence" value="ECO:0007669"/>
    <property type="project" value="UniProtKB-KW"/>
</dbReference>
<evidence type="ECO:0000256" key="2">
    <source>
        <dbReference type="ARBA" id="ARBA00022741"/>
    </source>
</evidence>
<keyword evidence="5" id="KW-1185">Reference proteome</keyword>
<accession>A0AAE0FUM6</accession>
<comment type="caution">
    <text evidence="4">The sequence shown here is derived from an EMBL/GenBank/DDBJ whole genome shotgun (WGS) entry which is preliminary data.</text>
</comment>
<sequence length="418" mass="46460">MPEVLGPLVPEARRSKEDDFMLPAVSQNFHSAKCALLESAKSPRVALPPCANGKNLLKDLADARCLNRKNMPLEDSAWNMSPVNLPLDMKSTGQLKPLHRAKGRARASLRSAESTALVSLPDVQTSSAYVGEGDERTKTNSARLLKGRNLKGLTPQHSTKSKRSKCTFKIHGSKYDDLRMVLLKRGWEEKKWGMREDVNLIWTHKRSQVDFPKLPPTTITNYFQRFTDPSEPLFGHITSKVGLCSTLNAANVGWAGGEIANPSDFFPRNYNLMECDGMEQFEIDFKRTAAEAVLKRAVADGSPFFNCSCSSDDAGKRVDESMLAVKASLEVLRTQEASAAHLAQDDDEELREDAGLPPSLPALDAREWDAVLHCRCFDLRPETVIAQIKFIAQPATSCKPLRTMCFTKLFHILLSADR</sequence>
<organism evidence="4 5">
    <name type="scientific">Cymbomonas tetramitiformis</name>
    <dbReference type="NCBI Taxonomy" id="36881"/>
    <lineage>
        <taxon>Eukaryota</taxon>
        <taxon>Viridiplantae</taxon>
        <taxon>Chlorophyta</taxon>
        <taxon>Pyramimonadophyceae</taxon>
        <taxon>Pyramimonadales</taxon>
        <taxon>Pyramimonadaceae</taxon>
        <taxon>Cymbomonas</taxon>
    </lineage>
</organism>
<evidence type="ECO:0000256" key="3">
    <source>
        <dbReference type="ARBA" id="ARBA00022840"/>
    </source>
</evidence>
<keyword evidence="3" id="KW-0067">ATP-binding</keyword>